<feature type="compositionally biased region" description="Low complexity" evidence="1">
    <location>
        <begin position="16"/>
        <end position="30"/>
    </location>
</feature>
<evidence type="ECO:0000313" key="3">
    <source>
        <dbReference type="Proteomes" id="UP001396334"/>
    </source>
</evidence>
<dbReference type="Proteomes" id="UP001396334">
    <property type="component" value="Unassembled WGS sequence"/>
</dbReference>
<name>A0ABR2RJ18_9ROSI</name>
<evidence type="ECO:0000313" key="2">
    <source>
        <dbReference type="EMBL" id="KAK9012803.1"/>
    </source>
</evidence>
<dbReference type="EMBL" id="JBBPBN010000022">
    <property type="protein sequence ID" value="KAK9012803.1"/>
    <property type="molecule type" value="Genomic_DNA"/>
</dbReference>
<organism evidence="2 3">
    <name type="scientific">Hibiscus sabdariffa</name>
    <name type="common">roselle</name>
    <dbReference type="NCBI Taxonomy" id="183260"/>
    <lineage>
        <taxon>Eukaryota</taxon>
        <taxon>Viridiplantae</taxon>
        <taxon>Streptophyta</taxon>
        <taxon>Embryophyta</taxon>
        <taxon>Tracheophyta</taxon>
        <taxon>Spermatophyta</taxon>
        <taxon>Magnoliopsida</taxon>
        <taxon>eudicotyledons</taxon>
        <taxon>Gunneridae</taxon>
        <taxon>Pentapetalae</taxon>
        <taxon>rosids</taxon>
        <taxon>malvids</taxon>
        <taxon>Malvales</taxon>
        <taxon>Malvaceae</taxon>
        <taxon>Malvoideae</taxon>
        <taxon>Hibiscus</taxon>
    </lineage>
</organism>
<gene>
    <name evidence="2" type="ORF">V6N11_040837</name>
</gene>
<comment type="caution">
    <text evidence="2">The sequence shown here is derived from an EMBL/GenBank/DDBJ whole genome shotgun (WGS) entry which is preliminary data.</text>
</comment>
<keyword evidence="3" id="KW-1185">Reference proteome</keyword>
<sequence length="93" mass="10314">MAAMGTQRRRKLIALNNNSPPKQSKPNPSNHKSEPKQLKGAHPRSDRKENGENGGAKENERFSMMELSNDDRKSKDDDGRDGGTAKSNQEPRG</sequence>
<feature type="compositionally biased region" description="Basic and acidic residues" evidence="1">
    <location>
        <begin position="31"/>
        <end position="93"/>
    </location>
</feature>
<evidence type="ECO:0000256" key="1">
    <source>
        <dbReference type="SAM" id="MobiDB-lite"/>
    </source>
</evidence>
<protein>
    <submittedName>
        <fullName evidence="2">Uncharacterized protein</fullName>
    </submittedName>
</protein>
<reference evidence="2 3" key="1">
    <citation type="journal article" date="2024" name="G3 (Bethesda)">
        <title>Genome assembly of Hibiscus sabdariffa L. provides insights into metabolisms of medicinal natural products.</title>
        <authorList>
            <person name="Kim T."/>
        </authorList>
    </citation>
    <scope>NUCLEOTIDE SEQUENCE [LARGE SCALE GENOMIC DNA]</scope>
    <source>
        <strain evidence="2">TK-2024</strain>
        <tissue evidence="2">Old leaves</tissue>
    </source>
</reference>
<accession>A0ABR2RJ18</accession>
<proteinExistence type="predicted"/>
<feature type="region of interest" description="Disordered" evidence="1">
    <location>
        <begin position="1"/>
        <end position="93"/>
    </location>
</feature>